<evidence type="ECO:0000313" key="3">
    <source>
        <dbReference type="EMBL" id="GAA2637627.1"/>
    </source>
</evidence>
<feature type="transmembrane region" description="Helical" evidence="1">
    <location>
        <begin position="805"/>
        <end position="827"/>
    </location>
</feature>
<feature type="domain" description="NACHT" evidence="2">
    <location>
        <begin position="248"/>
        <end position="380"/>
    </location>
</feature>
<keyword evidence="1" id="KW-0812">Transmembrane</keyword>
<dbReference type="RefSeq" id="WP_344549078.1">
    <property type="nucleotide sequence ID" value="NZ_BAAATD010000023.1"/>
</dbReference>
<dbReference type="InterPro" id="IPR027417">
    <property type="entry name" value="P-loop_NTPase"/>
</dbReference>
<evidence type="ECO:0000256" key="1">
    <source>
        <dbReference type="SAM" id="Phobius"/>
    </source>
</evidence>
<feature type="transmembrane region" description="Helical" evidence="1">
    <location>
        <begin position="736"/>
        <end position="759"/>
    </location>
</feature>
<dbReference type="PROSITE" id="PS00675">
    <property type="entry name" value="SIGMA54_INTERACT_1"/>
    <property type="match status" value="1"/>
</dbReference>
<dbReference type="EMBL" id="BAAATD010000023">
    <property type="protein sequence ID" value="GAA2637627.1"/>
    <property type="molecule type" value="Genomic_DNA"/>
</dbReference>
<keyword evidence="1" id="KW-1133">Transmembrane helix</keyword>
<feature type="transmembrane region" description="Helical" evidence="1">
    <location>
        <begin position="562"/>
        <end position="580"/>
    </location>
</feature>
<dbReference type="Proteomes" id="UP001501509">
    <property type="component" value="Unassembled WGS sequence"/>
</dbReference>
<feature type="transmembrane region" description="Helical" evidence="1">
    <location>
        <begin position="639"/>
        <end position="661"/>
    </location>
</feature>
<name>A0ABP6DC63_9ACTN</name>
<dbReference type="Gene3D" id="3.40.50.300">
    <property type="entry name" value="P-loop containing nucleotide triphosphate hydrolases"/>
    <property type="match status" value="1"/>
</dbReference>
<reference evidence="4" key="1">
    <citation type="journal article" date="2019" name="Int. J. Syst. Evol. Microbiol.">
        <title>The Global Catalogue of Microorganisms (GCM) 10K type strain sequencing project: providing services to taxonomists for standard genome sequencing and annotation.</title>
        <authorList>
            <consortium name="The Broad Institute Genomics Platform"/>
            <consortium name="The Broad Institute Genome Sequencing Center for Infectious Disease"/>
            <person name="Wu L."/>
            <person name="Ma J."/>
        </authorList>
    </citation>
    <scope>NUCLEOTIDE SEQUENCE [LARGE SCALE GENOMIC DNA]</scope>
    <source>
        <strain evidence="4">JCM 6833</strain>
    </source>
</reference>
<feature type="transmembrane region" description="Helical" evidence="1">
    <location>
        <begin position="667"/>
        <end position="692"/>
    </location>
</feature>
<dbReference type="Pfam" id="PF05729">
    <property type="entry name" value="NACHT"/>
    <property type="match status" value="1"/>
</dbReference>
<comment type="caution">
    <text evidence="3">The sequence shown here is derived from an EMBL/GenBank/DDBJ whole genome shotgun (WGS) entry which is preliminary data.</text>
</comment>
<proteinExistence type="predicted"/>
<dbReference type="InterPro" id="IPR025662">
    <property type="entry name" value="Sigma_54_int_dom_ATP-bd_1"/>
</dbReference>
<keyword evidence="1" id="KW-0472">Membrane</keyword>
<accession>A0ABP6DC63</accession>
<gene>
    <name evidence="3" type="ORF">GCM10010411_91650</name>
</gene>
<feature type="transmembrane region" description="Helical" evidence="1">
    <location>
        <begin position="713"/>
        <end position="730"/>
    </location>
</feature>
<evidence type="ECO:0000313" key="4">
    <source>
        <dbReference type="Proteomes" id="UP001501509"/>
    </source>
</evidence>
<evidence type="ECO:0000259" key="2">
    <source>
        <dbReference type="PROSITE" id="PS50837"/>
    </source>
</evidence>
<feature type="transmembrane region" description="Helical" evidence="1">
    <location>
        <begin position="780"/>
        <end position="799"/>
    </location>
</feature>
<dbReference type="InterPro" id="IPR007111">
    <property type="entry name" value="NACHT_NTPase"/>
</dbReference>
<feature type="transmembrane region" description="Helical" evidence="1">
    <location>
        <begin position="600"/>
        <end position="618"/>
    </location>
</feature>
<protein>
    <recommendedName>
        <fullName evidence="2">NACHT domain-containing protein</fullName>
    </recommendedName>
</protein>
<keyword evidence="4" id="KW-1185">Reference proteome</keyword>
<sequence length="912" mass="95515">MTTSPPRPPDPTGAGTPDDFVQALVRLRQWAGDPSLSRLRSLGGRTVIPDGTAIDALPKSTISHVLRQTGKVPRWDFVKAFVTACLRYGDYPPELVPGELERWRAARTALIELTELTESPARSPVPSGAPADDGREVETAAVADAETVAVAEDTAVAVAADVPEAVRDWVVAQATAASARPETDPALDLLVRRVAREEDRARKGLLGGYNIAPISFGPHAGPPHPGETGEVIDDLQAIGRFFGRLTPRRLLIVGESGAGKTVLAIELVLQLMEPFVTGVPPAGRPMVPVRLDAARWTLGSPFEAWVAGQLTQEYGLPADDAARLVRDRRVLPVVDGLDELDPQPSGGPPRRAIGLLAELNRYSDLSGRRAGAVVVTCRADRYAELAEVRAGLEDAARIHLHSLTADQIGAYLDARWPDGHPCGRHRDRIVAMLSGPAATAVHLALATPWRLLLTVTAVESGADPDELLDAGPDADPAKAAAQITRRLLDAYVPAATELTPRGAHGAPYRPDQVRRWLVHLAEHLRWQAAHAVEIERPPPGLTAIDIVPHLLWPIGGRVRVRVLHGLACAVFAVIAMLAFWTGSAVDSPDAARAGIGVAEGLTLALMAGWVAIATGLALSPWPSAAGGRANVPRRQRVAGGLLGVLAGAPAGALGGLAGLWLTGGELFGPGFAVTAGTTGGLVLGAVIGVTAAGRRGAERMTVAEAVRAEPASLMGFALCGALTGLPPVRLAGAGPLAFTLAVGGAAVMAFALGVVFKIATGGWSTDAELAHPREALHRNPAIGVAFGLTGGVAAFLVFVMNQGPLVSLLCALVGGVTFGFAFGAIAWSRTMIGLVVAASRGLLPLRLWTFLDWACEARLLRVSGATYQFRHRELQDFLAPEDAEAHVGGVIGMGARDRGRGRSDDTARGSEE</sequence>
<dbReference type="PROSITE" id="PS50837">
    <property type="entry name" value="NACHT"/>
    <property type="match status" value="1"/>
</dbReference>
<organism evidence="3 4">
    <name type="scientific">Actinomadura fulvescens</name>
    <dbReference type="NCBI Taxonomy" id="46160"/>
    <lineage>
        <taxon>Bacteria</taxon>
        <taxon>Bacillati</taxon>
        <taxon>Actinomycetota</taxon>
        <taxon>Actinomycetes</taxon>
        <taxon>Streptosporangiales</taxon>
        <taxon>Thermomonosporaceae</taxon>
        <taxon>Actinomadura</taxon>
    </lineage>
</organism>
<dbReference type="SUPFAM" id="SSF52540">
    <property type="entry name" value="P-loop containing nucleoside triphosphate hydrolases"/>
    <property type="match status" value="1"/>
</dbReference>